<dbReference type="EMBL" id="LSMT01000338">
    <property type="protein sequence ID" value="PFX19918.1"/>
    <property type="molecule type" value="Genomic_DNA"/>
</dbReference>
<dbReference type="Gene3D" id="3.40.50.1460">
    <property type="match status" value="1"/>
</dbReference>
<dbReference type="PROSITE" id="PS50011">
    <property type="entry name" value="PROTEIN_KINASE_DOM"/>
    <property type="match status" value="1"/>
</dbReference>
<gene>
    <name evidence="7" type="primary">NIK3</name>
    <name evidence="7" type="ORF">AWC38_SpisGene15652</name>
</gene>
<name>A0A2B4RUC7_STYPI</name>
<evidence type="ECO:0000313" key="7">
    <source>
        <dbReference type="EMBL" id="PFX19918.1"/>
    </source>
</evidence>
<evidence type="ECO:0000259" key="6">
    <source>
        <dbReference type="PROSITE" id="PS50168"/>
    </source>
</evidence>
<dbReference type="InterPro" id="IPR000719">
    <property type="entry name" value="Prot_kinase_dom"/>
</dbReference>
<evidence type="ECO:0000259" key="5">
    <source>
        <dbReference type="PROSITE" id="PS50011"/>
    </source>
</evidence>
<dbReference type="PROSITE" id="PS00108">
    <property type="entry name" value="PROTEIN_KINASE_ST"/>
    <property type="match status" value="1"/>
</dbReference>
<feature type="domain" description="Protein kinase" evidence="5">
    <location>
        <begin position="553"/>
        <end position="841"/>
    </location>
</feature>
<dbReference type="SMART" id="SM00031">
    <property type="entry name" value="DED"/>
    <property type="match status" value="1"/>
</dbReference>
<dbReference type="InterPro" id="IPR011600">
    <property type="entry name" value="Pept_C14_caspase"/>
</dbReference>
<dbReference type="PROSITE" id="PS00107">
    <property type="entry name" value="PROTEIN_KINASE_ATP"/>
    <property type="match status" value="1"/>
</dbReference>
<dbReference type="GO" id="GO:0005886">
    <property type="term" value="C:plasma membrane"/>
    <property type="evidence" value="ECO:0007669"/>
    <property type="project" value="TreeGrafter"/>
</dbReference>
<feature type="region of interest" description="Disordered" evidence="4">
    <location>
        <begin position="284"/>
        <end position="316"/>
    </location>
</feature>
<keyword evidence="1 3" id="KW-0547">Nucleotide-binding</keyword>
<sequence length="1423" mass="157587">MAFSNLRVFLNKIADDIGSEDLAILKFLCGDNLTKRRLENITTPRELFVAIGERVEGEDEQLDFLRNLFQNASRFDLKHKVESVISSRKANENGTGGQYAQQNNVNNRVTGRAQSTLYSNNTGQSFACRYYPNETPAQTGTSAWVSPTMSSLMARGTQQAGNHLQSPISNFMTGTDECAHQYTQHPMGPFKSYPFKSYPAQSYPIQSYPVQSYPMQSYPHGPEEQYQPSNRNDQTLGCNPSTGSLQQQTPQPDSGGNIVVEQPKPQPAVQPKPIVYPTQVSVPFGQQEQSSEKTAGHKNSQGYAEFPPNNQGTTVDLRSPMTLQLRNPTVGNQAQLAGLKYRDHPEQGSLTAYLGDINSGASSTLVSGSLLGSNQDQHEGRDNIDIPNQGHSNINSGETNPEGHTEQRSTMMNSADDSLGTTSTSVLGSWPGSNQAHLGGKDDKGNPNQGPLNRNSGEIDPGSSMALVPDDLTFSSQAHNAGMDNLNPGNGRADTTIMVNTTNSNQFTSSSSAEKVPVESTVSVNYDTEVAVHLHQKCPVEMSYNCFTKYFNHQNSKVLGKGGFGIVYEGTKKFHGQSVVIKEEHQSLSGLPHGGAQLQREKKVGYIKHPNLMPLYAFCEEEGKPCCLMYPKMHTDLHKALRKDSKGYQKLPLDGRLKIALHTARGLHYLHTEVKNERCVRQEIVHMDVKPGNIFLDEQFNARLGDAGMAQELPLDYSYASLSQIRGTSGYLDAFLKERHFKPVNDIFSFGIVLLELFTQNSAVERGPQNKDVTLYDKLNKKGMFSDVNKLMGLARKVVWPESADEKSFTEEFANLAIDCVKPPENRAKLSDVCKRLENLLHRKGVRKSSNPKEGAHCVSCLLNHSAKYLGVRSPNCDQRCGYFCATCLMQARRNPLECPNHGPAEPPIGGSDTYAVLVCGSDPDSPKTAAIFHQDLIGFKSVLTDSRIVGVRKDHISTITPSASRGTSQSDLVKQVLQELKQKLQGKKDVFVYFYFSGHSDHNGNLLCSSDNDCLTVDDLKNHLTLLNPHVREFLIILDCCFADGNIASEHIKDESFLVHKSLDSVNVEAPPHPLESLCSEFQEASGAESSCVIGKSPISNAEADFAESDFSTVDENVISKAPVIPSFTFRQWSSSLSQQQSYAQIRSGSFLTHYITCGLRGAHDCKFKDCKFCGKFKAQAKSLGYITASNLEDFVSKHVEEAAAKAGGRRQSPRIRSIHSKETILAFYNEEPLRDEMLFKSTSGYTERIVVDKYPLHLLDFQSMVFSKVQDHLPMCAEAKHLQILCDDEEIDSTSYVDLEDYLRQGYDIKCQLRPCNGITRGPVVVEIQTYKNQVLTLLNSLQMSRNEQQDCATFEMKTIEKSLNAEDVRECCEDSNLIDLKESFVGKSIAVILTEASVHQGVLEIRVLDQSMDCCFTKQD</sequence>
<dbReference type="GO" id="GO:0004672">
    <property type="term" value="F:protein kinase activity"/>
    <property type="evidence" value="ECO:0007669"/>
    <property type="project" value="InterPro"/>
</dbReference>
<evidence type="ECO:0000256" key="1">
    <source>
        <dbReference type="ARBA" id="ARBA00022741"/>
    </source>
</evidence>
<evidence type="ECO:0000313" key="8">
    <source>
        <dbReference type="Proteomes" id="UP000225706"/>
    </source>
</evidence>
<dbReference type="GO" id="GO:0006508">
    <property type="term" value="P:proteolysis"/>
    <property type="evidence" value="ECO:0007669"/>
    <property type="project" value="InterPro"/>
</dbReference>
<dbReference type="InterPro" id="IPR017441">
    <property type="entry name" value="Protein_kinase_ATP_BS"/>
</dbReference>
<dbReference type="Gene3D" id="3.30.200.20">
    <property type="entry name" value="Phosphorylase Kinase, domain 1"/>
    <property type="match status" value="1"/>
</dbReference>
<dbReference type="CDD" id="cd08336">
    <property type="entry name" value="DED_FADD"/>
    <property type="match status" value="1"/>
</dbReference>
<feature type="region of interest" description="Disordered" evidence="4">
    <location>
        <begin position="211"/>
        <end position="272"/>
    </location>
</feature>
<dbReference type="InterPro" id="IPR008271">
    <property type="entry name" value="Ser/Thr_kinase_AS"/>
</dbReference>
<feature type="compositionally biased region" description="Low complexity" evidence="4">
    <location>
        <begin position="418"/>
        <end position="429"/>
    </location>
</feature>
<keyword evidence="2 3" id="KW-0067">ATP-binding</keyword>
<dbReference type="GO" id="GO:0042981">
    <property type="term" value="P:regulation of apoptotic process"/>
    <property type="evidence" value="ECO:0007669"/>
    <property type="project" value="InterPro"/>
</dbReference>
<dbReference type="STRING" id="50429.A0A2B4RUC7"/>
<dbReference type="Gene3D" id="1.10.510.10">
    <property type="entry name" value="Transferase(Phosphotransferase) domain 1"/>
    <property type="match status" value="1"/>
</dbReference>
<dbReference type="GO" id="GO:0004197">
    <property type="term" value="F:cysteine-type endopeptidase activity"/>
    <property type="evidence" value="ECO:0007669"/>
    <property type="project" value="InterPro"/>
</dbReference>
<comment type="caution">
    <text evidence="7">The sequence shown here is derived from an EMBL/GenBank/DDBJ whole genome shotgun (WGS) entry which is preliminary data.</text>
</comment>
<dbReference type="SUPFAM" id="SSF56112">
    <property type="entry name" value="Protein kinase-like (PK-like)"/>
    <property type="match status" value="1"/>
</dbReference>
<dbReference type="Proteomes" id="UP000225706">
    <property type="component" value="Unassembled WGS sequence"/>
</dbReference>
<keyword evidence="7" id="KW-0808">Transferase</keyword>
<organism evidence="7 8">
    <name type="scientific">Stylophora pistillata</name>
    <name type="common">Smooth cauliflower coral</name>
    <dbReference type="NCBI Taxonomy" id="50429"/>
    <lineage>
        <taxon>Eukaryota</taxon>
        <taxon>Metazoa</taxon>
        <taxon>Cnidaria</taxon>
        <taxon>Anthozoa</taxon>
        <taxon>Hexacorallia</taxon>
        <taxon>Scleractinia</taxon>
        <taxon>Astrocoeniina</taxon>
        <taxon>Pocilloporidae</taxon>
        <taxon>Stylophora</taxon>
    </lineage>
</organism>
<reference evidence="8" key="1">
    <citation type="journal article" date="2017" name="bioRxiv">
        <title>Comparative analysis of the genomes of Stylophora pistillata and Acropora digitifera provides evidence for extensive differences between species of corals.</title>
        <authorList>
            <person name="Voolstra C.R."/>
            <person name="Li Y."/>
            <person name="Liew Y.J."/>
            <person name="Baumgarten S."/>
            <person name="Zoccola D."/>
            <person name="Flot J.-F."/>
            <person name="Tambutte S."/>
            <person name="Allemand D."/>
            <person name="Aranda M."/>
        </authorList>
    </citation>
    <scope>NUCLEOTIDE SEQUENCE [LARGE SCALE GENOMIC DNA]</scope>
</reference>
<keyword evidence="8" id="KW-1185">Reference proteome</keyword>
<dbReference type="PROSITE" id="PS50168">
    <property type="entry name" value="DED"/>
    <property type="match status" value="1"/>
</dbReference>
<feature type="binding site" evidence="3">
    <location>
        <position position="582"/>
    </location>
    <ligand>
        <name>ATP</name>
        <dbReference type="ChEBI" id="CHEBI:30616"/>
    </ligand>
</feature>
<dbReference type="PANTHER" id="PTHR27001">
    <property type="entry name" value="OS01G0253100 PROTEIN"/>
    <property type="match status" value="1"/>
</dbReference>
<dbReference type="Pfam" id="PF00069">
    <property type="entry name" value="Pkinase"/>
    <property type="match status" value="1"/>
</dbReference>
<feature type="compositionally biased region" description="Polar residues" evidence="4">
    <location>
        <begin position="226"/>
        <end position="254"/>
    </location>
</feature>
<dbReference type="Gene3D" id="1.10.533.10">
    <property type="entry name" value="Death Domain, Fas"/>
    <property type="match status" value="1"/>
</dbReference>
<evidence type="ECO:0000256" key="4">
    <source>
        <dbReference type="SAM" id="MobiDB-lite"/>
    </source>
</evidence>
<dbReference type="SUPFAM" id="SSF47986">
    <property type="entry name" value="DEATH domain"/>
    <property type="match status" value="1"/>
</dbReference>
<protein>
    <submittedName>
        <fullName evidence="7">Protein NSP-INTERACTING KINASE 3</fullName>
    </submittedName>
</protein>
<dbReference type="GO" id="GO:0005524">
    <property type="term" value="F:ATP binding"/>
    <property type="evidence" value="ECO:0007669"/>
    <property type="project" value="UniProtKB-UniRule"/>
</dbReference>
<feature type="domain" description="DED" evidence="6">
    <location>
        <begin position="5"/>
        <end position="83"/>
    </location>
</feature>
<dbReference type="SMART" id="SM00220">
    <property type="entry name" value="S_TKc"/>
    <property type="match status" value="1"/>
</dbReference>
<dbReference type="Pfam" id="PF00656">
    <property type="entry name" value="Peptidase_C14"/>
    <property type="match status" value="1"/>
</dbReference>
<dbReference type="OrthoDB" id="5961431at2759"/>
<proteinExistence type="predicted"/>
<dbReference type="PANTHER" id="PTHR27001:SF931">
    <property type="entry name" value="OS11G0664100 PROTEIN"/>
    <property type="match status" value="1"/>
</dbReference>
<feature type="compositionally biased region" description="Polar residues" evidence="4">
    <location>
        <begin position="446"/>
        <end position="456"/>
    </location>
</feature>
<feature type="compositionally biased region" description="Polar residues" evidence="4">
    <location>
        <begin position="389"/>
        <end position="399"/>
    </location>
</feature>
<accession>A0A2B4RUC7</accession>
<dbReference type="InterPro" id="IPR011009">
    <property type="entry name" value="Kinase-like_dom_sf"/>
</dbReference>
<dbReference type="Pfam" id="PF01335">
    <property type="entry name" value="DED"/>
    <property type="match status" value="1"/>
</dbReference>
<dbReference type="InterPro" id="IPR011029">
    <property type="entry name" value="DEATH-like_dom_sf"/>
</dbReference>
<feature type="compositionally biased region" description="Polar residues" evidence="4">
    <location>
        <begin position="296"/>
        <end position="316"/>
    </location>
</feature>
<feature type="region of interest" description="Disordered" evidence="4">
    <location>
        <begin position="368"/>
        <end position="469"/>
    </location>
</feature>
<evidence type="ECO:0000256" key="2">
    <source>
        <dbReference type="ARBA" id="ARBA00022840"/>
    </source>
</evidence>
<evidence type="ECO:0000256" key="3">
    <source>
        <dbReference type="PROSITE-ProRule" id="PRU10141"/>
    </source>
</evidence>
<keyword evidence="7" id="KW-0418">Kinase</keyword>
<dbReference type="InterPro" id="IPR001875">
    <property type="entry name" value="DED_dom"/>
</dbReference>